<evidence type="ECO:0000259" key="17">
    <source>
        <dbReference type="PROSITE" id="PS51059"/>
    </source>
</evidence>
<dbReference type="PROSITE" id="PS51059">
    <property type="entry name" value="PARP_CATALYTIC"/>
    <property type="match status" value="1"/>
</dbReference>
<dbReference type="SUPFAM" id="SSF142921">
    <property type="entry name" value="WGR domain-like"/>
    <property type="match status" value="1"/>
</dbReference>
<dbReference type="Gene3D" id="2.20.140.10">
    <property type="entry name" value="WGR domain"/>
    <property type="match status" value="1"/>
</dbReference>
<comment type="caution">
    <text evidence="20">The sequence shown here is derived from an EMBL/GenBank/DDBJ whole genome shotgun (WGS) entry which is preliminary data.</text>
</comment>
<dbReference type="InterPro" id="IPR036930">
    <property type="entry name" value="WGR_dom_sf"/>
</dbReference>
<evidence type="ECO:0000256" key="1">
    <source>
        <dbReference type="ARBA" id="ARBA00004123"/>
    </source>
</evidence>
<keyword evidence="4" id="KW-0548">Nucleotidyltransferase</keyword>
<evidence type="ECO:0000259" key="18">
    <source>
        <dbReference type="PROSITE" id="PS51060"/>
    </source>
</evidence>
<feature type="domain" description="PARP catalytic" evidence="17">
    <location>
        <begin position="439"/>
        <end position="670"/>
    </location>
</feature>
<comment type="subcellular location">
    <subcellularLocation>
        <location evidence="1">Nucleus</location>
    </subcellularLocation>
</comment>
<evidence type="ECO:0000256" key="2">
    <source>
        <dbReference type="ARBA" id="ARBA00022676"/>
    </source>
</evidence>
<dbReference type="InterPro" id="IPR050800">
    <property type="entry name" value="ARTD/PARP"/>
</dbReference>
<evidence type="ECO:0000256" key="9">
    <source>
        <dbReference type="ARBA" id="ARBA00022833"/>
    </source>
</evidence>
<feature type="region of interest" description="Disordered" evidence="16">
    <location>
        <begin position="1"/>
        <end position="148"/>
    </location>
</feature>
<keyword evidence="7" id="KW-0013">ADP-ribosylation</keyword>
<dbReference type="EC" id="2.4.2.-" evidence="15"/>
<keyword evidence="9" id="KW-0862">Zinc</keyword>
<evidence type="ECO:0000256" key="4">
    <source>
        <dbReference type="ARBA" id="ARBA00022695"/>
    </source>
</evidence>
<dbReference type="GO" id="GO:0016779">
    <property type="term" value="F:nucleotidyltransferase activity"/>
    <property type="evidence" value="ECO:0007669"/>
    <property type="project" value="UniProtKB-KW"/>
</dbReference>
<evidence type="ECO:0000256" key="13">
    <source>
        <dbReference type="ARBA" id="ARBA00024347"/>
    </source>
</evidence>
<evidence type="ECO:0000259" key="19">
    <source>
        <dbReference type="PROSITE" id="PS51977"/>
    </source>
</evidence>
<feature type="domain" description="PARP alpha-helical" evidence="18">
    <location>
        <begin position="305"/>
        <end position="430"/>
    </location>
</feature>
<evidence type="ECO:0000313" key="21">
    <source>
        <dbReference type="Proteomes" id="UP000803884"/>
    </source>
</evidence>
<dbReference type="GO" id="GO:0006302">
    <property type="term" value="P:double-strand break repair"/>
    <property type="evidence" value="ECO:0007669"/>
    <property type="project" value="TreeGrafter"/>
</dbReference>
<dbReference type="Gene3D" id="3.90.228.10">
    <property type="match status" value="1"/>
</dbReference>
<evidence type="ECO:0000256" key="15">
    <source>
        <dbReference type="RuleBase" id="RU362114"/>
    </source>
</evidence>
<dbReference type="SUPFAM" id="SSF47587">
    <property type="entry name" value="Domain of poly(ADP-ribose) polymerase"/>
    <property type="match status" value="1"/>
</dbReference>
<evidence type="ECO:0000256" key="5">
    <source>
        <dbReference type="ARBA" id="ARBA00022723"/>
    </source>
</evidence>
<sequence length="670" mass="73703">MPVTTRRKRPATPTEADAEPAPPRKSRSRAKVNAQPDADQQNDASEEEKKKPAPRKGKSRASAKASTGDDVDGDDSTSAPPVTQAAPKKSRSKVKAEQPDDDQNGDSQPTAKKAAPRKSKTKLKVEPVDDDDAAVAEPEVEEAESKPKIQQAQVAKAGTSQIPLDEGCHLCGYHVYVDPSDGLIFDASLNQTNASGNNNKFYRLQLLENGSEYKTWTRWGRVGESGQHALLGAGGFDDALKNFEKKFRDKSGLKWADRGEKPKPGKYVFVERSYEPDSDEEGEDGNAATKAGASRQEDDDYKPPECTLPPPVKSLMELIFNQQYFEATMASLNYDAKKLPLGKLSKATITRGYQALKDLSDLLEDSSLAASYNLPFGAATEHLSNLYYSTIPHDFGRNRPPIIQTNQQLKREIELLSSLTDLKDADSIMKKGKQAEDVHQLDSRFKGLGLEEMTPLEPKSDEFAGISEYLLQTCGKTHNVKYEVLDVFRIKREGEDDRFMKSEDDKSDRRLLWHGSRATNYGGILGQGLRIAPPEAPVNGYMFDKGIYLADMSSKSANYCCPYDSGRHALLLLCEAELGNPMQVLTGAQYNAGATAKEQGLISTWGQGSTAPKGLKDAGVLHPSLKGVRMPDTTVSPGSTNVPGAYLMYNEFICYDVSQVRLRYLLRVKM</sequence>
<organism evidence="20 21">
    <name type="scientific">Cladosporium halotolerans</name>
    <dbReference type="NCBI Taxonomy" id="1052096"/>
    <lineage>
        <taxon>Eukaryota</taxon>
        <taxon>Fungi</taxon>
        <taxon>Dikarya</taxon>
        <taxon>Ascomycota</taxon>
        <taxon>Pezizomycotina</taxon>
        <taxon>Dothideomycetes</taxon>
        <taxon>Dothideomycetidae</taxon>
        <taxon>Cladosporiales</taxon>
        <taxon>Cladosporiaceae</taxon>
        <taxon>Cladosporium</taxon>
    </lineage>
</organism>
<evidence type="ECO:0000256" key="7">
    <source>
        <dbReference type="ARBA" id="ARBA00022765"/>
    </source>
</evidence>
<dbReference type="GO" id="GO:0003950">
    <property type="term" value="F:NAD+ poly-ADP-ribosyltransferase activity"/>
    <property type="evidence" value="ECO:0007669"/>
    <property type="project" value="UniProtKB-UniRule"/>
</dbReference>
<feature type="compositionally biased region" description="Acidic residues" evidence="16">
    <location>
        <begin position="128"/>
        <end position="142"/>
    </location>
</feature>
<keyword evidence="21" id="KW-1185">Reference proteome</keyword>
<dbReference type="Pfam" id="PF02877">
    <property type="entry name" value="PARP_reg"/>
    <property type="match status" value="1"/>
</dbReference>
<keyword evidence="8" id="KW-0863">Zinc-finger</keyword>
<dbReference type="GO" id="GO:0005730">
    <property type="term" value="C:nucleolus"/>
    <property type="evidence" value="ECO:0007669"/>
    <property type="project" value="TreeGrafter"/>
</dbReference>
<feature type="compositionally biased region" description="Basic residues" evidence="16">
    <location>
        <begin position="52"/>
        <end position="61"/>
    </location>
</feature>
<comment type="catalytic activity">
    <reaction evidence="14">
        <text>NAD(+) + (ADP-D-ribosyl)n-acceptor = nicotinamide + (ADP-D-ribosyl)n+1-acceptor + H(+).</text>
        <dbReference type="EC" id="2.4.2.30"/>
    </reaction>
</comment>
<evidence type="ECO:0000256" key="8">
    <source>
        <dbReference type="ARBA" id="ARBA00022771"/>
    </source>
</evidence>
<dbReference type="InterPro" id="IPR004102">
    <property type="entry name" value="Poly(ADP-ribose)pol_reg_dom"/>
</dbReference>
<dbReference type="PROSITE" id="PS51060">
    <property type="entry name" value="PARP_ALPHA_HD"/>
    <property type="match status" value="1"/>
</dbReference>
<gene>
    <name evidence="20" type="ORF">WHR41_09215</name>
</gene>
<evidence type="ECO:0000313" key="20">
    <source>
        <dbReference type="EMBL" id="KAL1581927.1"/>
    </source>
</evidence>
<feature type="region of interest" description="Disordered" evidence="16">
    <location>
        <begin position="274"/>
        <end position="307"/>
    </location>
</feature>
<dbReference type="AlphaFoldDB" id="A0AB34KDB3"/>
<evidence type="ECO:0000256" key="16">
    <source>
        <dbReference type="SAM" id="MobiDB-lite"/>
    </source>
</evidence>
<dbReference type="Pfam" id="PF00644">
    <property type="entry name" value="PARP"/>
    <property type="match status" value="1"/>
</dbReference>
<dbReference type="GO" id="GO:1990404">
    <property type="term" value="F:NAD+-protein mono-ADP-ribosyltransferase activity"/>
    <property type="evidence" value="ECO:0007669"/>
    <property type="project" value="TreeGrafter"/>
</dbReference>
<keyword evidence="12" id="KW-0539">Nucleus</keyword>
<dbReference type="EMBL" id="JAAQHG020000097">
    <property type="protein sequence ID" value="KAL1581927.1"/>
    <property type="molecule type" value="Genomic_DNA"/>
</dbReference>
<accession>A0AB34KDB3</accession>
<protein>
    <recommendedName>
        <fullName evidence="15">Poly [ADP-ribose] polymerase</fullName>
        <shortName evidence="15">PARP</shortName>
        <ecNumber evidence="15">2.4.2.-</ecNumber>
    </recommendedName>
</protein>
<evidence type="ECO:0000256" key="6">
    <source>
        <dbReference type="ARBA" id="ARBA00022737"/>
    </source>
</evidence>
<dbReference type="Gene3D" id="1.20.142.10">
    <property type="entry name" value="Poly(ADP-ribose) polymerase, regulatory domain"/>
    <property type="match status" value="1"/>
</dbReference>
<feature type="compositionally biased region" description="Basic residues" evidence="16">
    <location>
        <begin position="1"/>
        <end position="10"/>
    </location>
</feature>
<dbReference type="SUPFAM" id="SSF56399">
    <property type="entry name" value="ADP-ribosylation"/>
    <property type="match status" value="1"/>
</dbReference>
<name>A0AB34KDB3_9PEZI</name>
<keyword evidence="11" id="KW-0238">DNA-binding</keyword>
<dbReference type="SMART" id="SM00773">
    <property type="entry name" value="WGR"/>
    <property type="match status" value="1"/>
</dbReference>
<dbReference type="GO" id="GO:0070212">
    <property type="term" value="P:protein poly-ADP-ribosylation"/>
    <property type="evidence" value="ECO:0007669"/>
    <property type="project" value="TreeGrafter"/>
</dbReference>
<keyword evidence="6" id="KW-0677">Repeat</keyword>
<dbReference type="PANTHER" id="PTHR10459:SF60">
    <property type="entry name" value="POLY [ADP-RIBOSE] POLYMERASE 2"/>
    <property type="match status" value="1"/>
</dbReference>
<dbReference type="GeneID" id="96010657"/>
<evidence type="ECO:0000256" key="14">
    <source>
        <dbReference type="ARBA" id="ARBA00033987"/>
    </source>
</evidence>
<dbReference type="FunFam" id="2.20.140.10:FF:000001">
    <property type="entry name" value="Poly [ADP-ribose] polymerase"/>
    <property type="match status" value="1"/>
</dbReference>
<dbReference type="Proteomes" id="UP000803884">
    <property type="component" value="Unassembled WGS sequence"/>
</dbReference>
<reference evidence="20 21" key="1">
    <citation type="journal article" date="2020" name="Microbiol. Resour. Announc.">
        <title>Draft Genome Sequence of a Cladosporium Species Isolated from the Mesophotic Ascidian Didemnum maculosum.</title>
        <authorList>
            <person name="Gioti A."/>
            <person name="Siaperas R."/>
            <person name="Nikolaivits E."/>
            <person name="Le Goff G."/>
            <person name="Ouazzani J."/>
            <person name="Kotoulas G."/>
            <person name="Topakas E."/>
        </authorList>
    </citation>
    <scope>NUCLEOTIDE SEQUENCE [LARGE SCALE GENOMIC DNA]</scope>
    <source>
        <strain evidence="20 21">TM138-S3</strain>
    </source>
</reference>
<keyword evidence="3 15" id="KW-0808">Transferase</keyword>
<feature type="domain" description="WGR" evidence="19">
    <location>
        <begin position="172"/>
        <end position="267"/>
    </location>
</feature>
<evidence type="ECO:0000256" key="11">
    <source>
        <dbReference type="ARBA" id="ARBA00023125"/>
    </source>
</evidence>
<dbReference type="CDD" id="cd01437">
    <property type="entry name" value="parp_like"/>
    <property type="match status" value="1"/>
</dbReference>
<dbReference type="RefSeq" id="XP_069225034.1">
    <property type="nucleotide sequence ID" value="XM_069377819.1"/>
</dbReference>
<dbReference type="GO" id="GO:0008270">
    <property type="term" value="F:zinc ion binding"/>
    <property type="evidence" value="ECO:0007669"/>
    <property type="project" value="UniProtKB-KW"/>
</dbReference>
<keyword evidence="5" id="KW-0479">Metal-binding</keyword>
<keyword evidence="2 15" id="KW-0328">Glycosyltransferase</keyword>
<evidence type="ECO:0000256" key="12">
    <source>
        <dbReference type="ARBA" id="ARBA00023242"/>
    </source>
</evidence>
<dbReference type="GO" id="GO:0003677">
    <property type="term" value="F:DNA binding"/>
    <property type="evidence" value="ECO:0007669"/>
    <property type="project" value="UniProtKB-KW"/>
</dbReference>
<dbReference type="Pfam" id="PF05406">
    <property type="entry name" value="WGR"/>
    <property type="match status" value="1"/>
</dbReference>
<evidence type="ECO:0000256" key="10">
    <source>
        <dbReference type="ARBA" id="ARBA00023027"/>
    </source>
</evidence>
<dbReference type="PROSITE" id="PS51977">
    <property type="entry name" value="WGR"/>
    <property type="match status" value="1"/>
</dbReference>
<dbReference type="InterPro" id="IPR008893">
    <property type="entry name" value="WGR_domain"/>
</dbReference>
<dbReference type="CDD" id="cd07997">
    <property type="entry name" value="WGR_PARP"/>
    <property type="match status" value="1"/>
</dbReference>
<evidence type="ECO:0000256" key="3">
    <source>
        <dbReference type="ARBA" id="ARBA00022679"/>
    </source>
</evidence>
<keyword evidence="10 15" id="KW-0520">NAD</keyword>
<dbReference type="InterPro" id="IPR012317">
    <property type="entry name" value="Poly(ADP-ribose)pol_cat_dom"/>
</dbReference>
<comment type="similarity">
    <text evidence="13">Belongs to the ARTD/PARP family.</text>
</comment>
<dbReference type="InterPro" id="IPR036616">
    <property type="entry name" value="Poly(ADP-ribose)pol_reg_dom_sf"/>
</dbReference>
<dbReference type="PANTHER" id="PTHR10459">
    <property type="entry name" value="DNA LIGASE"/>
    <property type="match status" value="1"/>
</dbReference>
<dbReference type="FunFam" id="1.20.142.10:FF:000002">
    <property type="entry name" value="Poly [ADP-ribose] polymerase"/>
    <property type="match status" value="1"/>
</dbReference>
<proteinExistence type="inferred from homology"/>